<evidence type="ECO:0000256" key="1">
    <source>
        <dbReference type="ARBA" id="ARBA00004167"/>
    </source>
</evidence>
<feature type="transmembrane region" description="Helical" evidence="7">
    <location>
        <begin position="834"/>
        <end position="859"/>
    </location>
</feature>
<dbReference type="Pfam" id="PF08266">
    <property type="entry name" value="Cadherin_2"/>
    <property type="match status" value="1"/>
</dbReference>
<keyword evidence="6" id="KW-0106">Calcium</keyword>
<keyword evidence="7" id="KW-0472">Membrane</keyword>
<keyword evidence="5" id="KW-0325">Glycoprotein</keyword>
<accession>A0A814CTC7</accession>
<dbReference type="GO" id="GO:0007156">
    <property type="term" value="P:homophilic cell adhesion via plasma membrane adhesion molecules"/>
    <property type="evidence" value="ECO:0007669"/>
    <property type="project" value="InterPro"/>
</dbReference>
<reference evidence="9" key="1">
    <citation type="submission" date="2021-02" db="EMBL/GenBank/DDBJ databases">
        <authorList>
            <person name="Nowell W R."/>
        </authorList>
    </citation>
    <scope>NUCLEOTIDE SEQUENCE</scope>
</reference>
<dbReference type="Proteomes" id="UP000663852">
    <property type="component" value="Unassembled WGS sequence"/>
</dbReference>
<dbReference type="GO" id="GO:0005509">
    <property type="term" value="F:calcium ion binding"/>
    <property type="evidence" value="ECO:0007669"/>
    <property type="project" value="UniProtKB-UniRule"/>
</dbReference>
<feature type="transmembrane region" description="Helical" evidence="7">
    <location>
        <begin position="30"/>
        <end position="49"/>
    </location>
</feature>
<organism evidence="9 10">
    <name type="scientific">Adineta ricciae</name>
    <name type="common">Rotifer</name>
    <dbReference type="NCBI Taxonomy" id="249248"/>
    <lineage>
        <taxon>Eukaryota</taxon>
        <taxon>Metazoa</taxon>
        <taxon>Spiralia</taxon>
        <taxon>Gnathifera</taxon>
        <taxon>Rotifera</taxon>
        <taxon>Eurotatoria</taxon>
        <taxon>Bdelloidea</taxon>
        <taxon>Adinetida</taxon>
        <taxon>Adinetidae</taxon>
        <taxon>Adineta</taxon>
    </lineage>
</organism>
<dbReference type="CDD" id="cd11304">
    <property type="entry name" value="Cadherin_repeat"/>
    <property type="match status" value="2"/>
</dbReference>
<dbReference type="InterPro" id="IPR002126">
    <property type="entry name" value="Cadherin-like_dom"/>
</dbReference>
<keyword evidence="4 7" id="KW-1133">Transmembrane helix</keyword>
<dbReference type="InterPro" id="IPR050174">
    <property type="entry name" value="Protocadherin/Cadherin-CA"/>
</dbReference>
<dbReference type="InterPro" id="IPR013164">
    <property type="entry name" value="Cadherin_N"/>
</dbReference>
<evidence type="ECO:0000313" key="10">
    <source>
        <dbReference type="Proteomes" id="UP000663852"/>
    </source>
</evidence>
<evidence type="ECO:0000256" key="6">
    <source>
        <dbReference type="PROSITE-ProRule" id="PRU00043"/>
    </source>
</evidence>
<dbReference type="InterPro" id="IPR015919">
    <property type="entry name" value="Cadherin-like_sf"/>
</dbReference>
<dbReference type="OrthoDB" id="6252479at2759"/>
<feature type="domain" description="Cadherin" evidence="8">
    <location>
        <begin position="509"/>
        <end position="607"/>
    </location>
</feature>
<protein>
    <recommendedName>
        <fullName evidence="8">Cadherin domain-containing protein</fullName>
    </recommendedName>
</protein>
<gene>
    <name evidence="9" type="ORF">EDS130_LOCUS11998</name>
</gene>
<evidence type="ECO:0000256" key="2">
    <source>
        <dbReference type="ARBA" id="ARBA00022692"/>
    </source>
</evidence>
<dbReference type="GO" id="GO:0005886">
    <property type="term" value="C:plasma membrane"/>
    <property type="evidence" value="ECO:0007669"/>
    <property type="project" value="TreeGrafter"/>
</dbReference>
<dbReference type="PANTHER" id="PTHR24028">
    <property type="entry name" value="CADHERIN-87A"/>
    <property type="match status" value="1"/>
</dbReference>
<evidence type="ECO:0000313" key="9">
    <source>
        <dbReference type="EMBL" id="CAF0944526.1"/>
    </source>
</evidence>
<dbReference type="Gene3D" id="2.60.40.60">
    <property type="entry name" value="Cadherins"/>
    <property type="match status" value="5"/>
</dbReference>
<dbReference type="AlphaFoldDB" id="A0A814CTC7"/>
<evidence type="ECO:0000256" key="4">
    <source>
        <dbReference type="ARBA" id="ARBA00022989"/>
    </source>
</evidence>
<comment type="caution">
    <text evidence="9">The sequence shown here is derived from an EMBL/GenBank/DDBJ whole genome shotgun (WGS) entry which is preliminary data.</text>
</comment>
<dbReference type="PROSITE" id="PS50268">
    <property type="entry name" value="CADHERIN_2"/>
    <property type="match status" value="2"/>
</dbReference>
<dbReference type="Pfam" id="PF00028">
    <property type="entry name" value="Cadherin"/>
    <property type="match status" value="2"/>
</dbReference>
<dbReference type="PANTHER" id="PTHR24028:SF146">
    <property type="entry name" value="CADHERIN 96CB, ISOFORM D-RELATED"/>
    <property type="match status" value="1"/>
</dbReference>
<dbReference type="SUPFAM" id="SSF49313">
    <property type="entry name" value="Cadherin-like"/>
    <property type="match status" value="4"/>
</dbReference>
<sequence>MNTLVMCYDVQADIFILTLHLSSTYTLQTLTMISSTNITFVLFFVLLYSPVVQSLQELSLDLSIKEEQPNGTLVADLTTHFPFFANDSHGYLVKFVRSCPNIYLDPHNPFFLRAFTIDREQLCPYERTCSFHCQLFLQKRDIHFIHLRFNIEDINDHPAQFRKRIYSYELDQNLPLNYHLQLEQAEDQDYLSRHTYSLNISSSSSSSHFPFRLNYDESNHLLELILVQPLSSSTRKYAFALIVDNDEGKEEDRCLIELKILSNEQKNSSPPEFDSKFYQFVISDPNQTFVGKVHVQHHEQSRETHDDKVYYRLISSSEQTNDLFKLNERSGEIYLRQKPSELSLNEMYELFVEAFYANYLSSLTTVHIAVNLTHSTSSSASTSQQQDYFIEILIPKLFHKNASNLNQIYLQENSTVPLTLLQLFISSSSISLLNVTLTSALRLDFRQYFSLKQLDSDDQQSFELILIRPFDYELIQHFHLDFVLTSHNFTHKSFEVFAENINDCRPEFDENEYRFEVQENNVFPLLLHTFHVFDRDQMDNIVYEMQMQDDDAFVLNSTSGQLWIMKSLDRESRAQYSSVICAFDQVFRTCSSLVIVVQDENDNICSFNSSSLTLNVDENLPPHSLLTRLQAFDPDQGSNGTLHYEFVSPTSYLTVDPSTGSLYTSPSHVFDYELMQQYSITVKACDNIRSLPSFCCYLQVNIHLNDMDDNRPYLTYPSNTNQLFLINYSNKSMPQLKAFDDDIETKNRLISFDIVGGTLNTSLSVDRQSGQLYLVDDHNLPLYGTLVISLSSRTLVYLTLLIHDHHTDPDRFLRLQEESQSTSSLIASTLSSPLFYLIVSICIGISIMVMTPIVLMLYFCKQKSHHDSNPLMTTPSTTTLSGRSISTTATGVSAKKLCETYYSFGDSASHVPVIQV</sequence>
<name>A0A814CTC7_ADIRI</name>
<evidence type="ECO:0000256" key="3">
    <source>
        <dbReference type="ARBA" id="ARBA00022889"/>
    </source>
</evidence>
<evidence type="ECO:0000256" key="7">
    <source>
        <dbReference type="SAM" id="Phobius"/>
    </source>
</evidence>
<evidence type="ECO:0000256" key="5">
    <source>
        <dbReference type="ARBA" id="ARBA00023180"/>
    </source>
</evidence>
<proteinExistence type="predicted"/>
<feature type="domain" description="Cadherin" evidence="8">
    <location>
        <begin position="608"/>
        <end position="714"/>
    </location>
</feature>
<keyword evidence="3" id="KW-0130">Cell adhesion</keyword>
<evidence type="ECO:0000259" key="8">
    <source>
        <dbReference type="PROSITE" id="PS50268"/>
    </source>
</evidence>
<dbReference type="EMBL" id="CAJNOJ010000045">
    <property type="protein sequence ID" value="CAF0944526.1"/>
    <property type="molecule type" value="Genomic_DNA"/>
</dbReference>
<comment type="subcellular location">
    <subcellularLocation>
        <location evidence="1">Membrane</location>
        <topology evidence="1">Single-pass membrane protein</topology>
    </subcellularLocation>
</comment>
<dbReference type="PRINTS" id="PR00205">
    <property type="entry name" value="CADHERIN"/>
</dbReference>
<keyword evidence="2 7" id="KW-0812">Transmembrane</keyword>
<dbReference type="SMART" id="SM00112">
    <property type="entry name" value="CA"/>
    <property type="match status" value="4"/>
</dbReference>